<dbReference type="AlphaFoldDB" id="A0A1L3GQU2"/>
<accession>A0A1L3GQU2</accession>
<organism evidence="1 2">
    <name type="scientific">Syntrophotalea acetylenivorans</name>
    <dbReference type="NCBI Taxonomy" id="1842532"/>
    <lineage>
        <taxon>Bacteria</taxon>
        <taxon>Pseudomonadati</taxon>
        <taxon>Thermodesulfobacteriota</taxon>
        <taxon>Desulfuromonadia</taxon>
        <taxon>Desulfuromonadales</taxon>
        <taxon>Syntrophotaleaceae</taxon>
        <taxon>Syntrophotalea</taxon>
    </lineage>
</organism>
<reference evidence="1 2" key="1">
    <citation type="journal article" date="2017" name="Genome Announc.">
        <title>Complete Genome Sequences of Two Acetylene-Fermenting Pelobacter acetylenicus Strains.</title>
        <authorList>
            <person name="Sutton J.M."/>
            <person name="Baesman S.M."/>
            <person name="Fierst J.L."/>
            <person name="Poret-Peterson A.T."/>
            <person name="Oremland R.S."/>
            <person name="Dunlap D.S."/>
            <person name="Akob D.M."/>
        </authorList>
    </citation>
    <scope>NUCLEOTIDE SEQUENCE [LARGE SCALE GENOMIC DNA]</scope>
    <source>
        <strain evidence="1 2">SFB93</strain>
    </source>
</reference>
<evidence type="ECO:0000313" key="1">
    <source>
        <dbReference type="EMBL" id="APG28297.1"/>
    </source>
</evidence>
<protein>
    <submittedName>
        <fullName evidence="1">Uncharacterized protein</fullName>
    </submittedName>
</protein>
<evidence type="ECO:0000313" key="2">
    <source>
        <dbReference type="Proteomes" id="UP000182517"/>
    </source>
</evidence>
<dbReference type="Proteomes" id="UP000182517">
    <property type="component" value="Chromosome"/>
</dbReference>
<sequence length="60" mass="6671">MSMRSPGFALEKGLEMTSGVDVSLKSGLRKPFCERFAAKLYATLEITPMVGLFQQKRVFA</sequence>
<dbReference type="KEGG" id="pef:A7E78_10825"/>
<name>A0A1L3GQU2_9BACT</name>
<keyword evidence="2" id="KW-1185">Reference proteome</keyword>
<proteinExistence type="predicted"/>
<dbReference type="EMBL" id="CP015519">
    <property type="protein sequence ID" value="APG28297.1"/>
    <property type="molecule type" value="Genomic_DNA"/>
</dbReference>
<gene>
    <name evidence="1" type="ORF">A7E78_10825</name>
</gene>